<dbReference type="Pfam" id="PF04182">
    <property type="entry name" value="B-block_TFIIIC"/>
    <property type="match status" value="1"/>
</dbReference>
<dbReference type="GO" id="GO:0006384">
    <property type="term" value="P:transcription initiation at RNA polymerase III promoter"/>
    <property type="evidence" value="ECO:0007669"/>
    <property type="project" value="InterPro"/>
</dbReference>
<dbReference type="Pfam" id="PF23704">
    <property type="entry name" value="WHD_GTF3C1_N"/>
    <property type="match status" value="1"/>
</dbReference>
<feature type="domain" description="General transcription factor 3C polypeptide 1 winged-helix" evidence="8">
    <location>
        <begin position="4"/>
        <end position="63"/>
    </location>
</feature>
<sequence length="2045" mass="233819">MTMSVLEAILDEVALEGLDGVTPSALWLRLQKRVPSFPLKLDSSTKQFIWQSLIVHPDLDFYQLPEERDPLVVYDRYKEKDQDLGVLNTEQVYFTEDLYPVNIIANNKNGIQGSCCFFKERVLVTDQIRMVDVVFEEAFKRWGEKLVIVGSQVLRSNALFGTDGDTSLELPDCSYCILEKLGRSRWQGELQKDLQGAFKVDAGKIHYLRRALDKNGLITMQSHVLKLSNGTQQHSILLLLKRFHIDRRNKYDILTEKICSLLSDCNNQMETLLTVREELCVPECTFKRLYHYMASAGIIKLFSRPLHEIQPCAEPCKTKKGTDIMVRCMKLIKDSKRKHEGFDDNDEIKTPVTPVDIIYEKDILSQTYELIENRGTKGISQREIGIAMNVGKLEARMLCRLLERYKLVKGFMEDEGRQRTTKFISHVFVEDCDLRKQLLEEKAKSEKLSMSSFAPQEKENLGKAALKDNEPFEMAHCELFKEGIENSQSRKKRNRSEANLTQSQVSTTSMPRAGAKVLFCKDTDKEFTENDYSLDSFQLESNLCTLSADEDDASVIEEVLEEGSGCKKSKNSNEKVSERCRETYRLLKRRNIIVEAVKNLRLVESLFTLQKMIMEQEKQEGVPTRCCKKSILRLVQRLSQEGLVRLYRTTVMQDGISKKVEFIVHPSINPNDPLVKSSIEQIRFRISNSTSSNRARSPQGPSTPNKQETGNQTKERAKEKLPKSLSCQNTIEKTSKSHDQMDAEHLLNCHPVIVPGLGRTNGYLPKMPRLKVTHIFLWYIVYGHPFYRKSQEPFSDEIVEYRETAENANLFPETTPCMSHPETAQTMNPFANAEVSMSDLGAEENTGTVYVDESSWMRFVPPATEHSEYGHGWVLVSDILLCLPLSIFIQIVQVSYKVDNLEDYLNHPIKKHTLIKYLPRSIRQQLLYKRRYVFSVYQGLQKLSCMGLIQFGPSEKFQEKDQVFVYVKKKTTVVDTIACDPHYNLAQGSYPFEKRFYVLETIQDVDNYWFDLQYVCLNTPLGVIRCTNLKKSKSQSSGENGVGQDFDTDHEARQNLERKCSILVNVSSGKAVNDDGSIPGDGLGAGGLDSSFYSHLKRNWIWISYIINKTRKNKSGQDNGLTVRLQTFLNKHTLPLDAGGTKQYADRWIKLRGTDSPLSDPGAEDPNLQDVFSECRKDKITRKSVEMIKSTNGNQRTVFQQKYSKDSGELVQIIKEPTSQRNNRVCGGKSKKRKRPQKEVVAGKKKLKRKKSESSEQEKIKKNRYNDLADQSALQRMTRLRVAWTAQEDGLLMLCRIASSILNRKVKRPFVPWQVVRDIMHFSLEESLDKTSHSIGRRARYIMKNPQTYLNYKVCLAEVYQDKSVVAEFMNLKKNYDDPKVCAEEFKEFVEHLKQKFSTTLGQSICDIPDTLNGLFDRYHVLAVGDESHQESRTEILNSVDDIYILVLQNLILSTLALSDMQMKSCRSLQTFRMYREFRDDLLVKAFLEFQKKRMVNRRRGNQTMGPKKNRALPFVPMSFQLSQAYYRLFIWRFPSAICTESYQFLDTLKSFGSADQADVFTFSDQSTDTEEDMLSFPLDGPGGQCAMLLSLLLLGLISVHVKIPDQIVVVDSTLVDNEVMKSIGREGLDDEEYEEDEDETVSHKRKIEVKARQASHTNYLLMRGYCAPGIVSTRNLNPNDNVVVNSCQVRVKLRKTQFCGRLEQSGSSNNLAEDTPVLPQYFSELLNTKDCSIQSFLNHVKHEYSLADVDCVMEVYFNIKGFSYFGINMSDLGIKFSNLEEVQFGRTRDLQQYLQDLLTHRQVLKVGGASPRLVAMTYASPWILHSDGFKDIPTMQEKTELADCSQPLDNVIENYKTFLEPSTVNSSLKDCAIGSQSDVANSVIPVVSIKENRISENEEFDSGVTMEALHERESDCCFLGRPWRIVDGSLNKPVCKGMMEAVLYHIMSKPGITESHLLLHYSSVLQPLVVLELLQVLENIGCIKKYHIENTTKVSLFSDSVTPQLIKKLKLSEDATTFYEPSIDCTIKLGGIFPTEANWNKWVL</sequence>
<dbReference type="Ensembl" id="ENSLLET00000035613.1">
    <property type="protein sequence ID" value="ENSLLEP00000034307.1"/>
    <property type="gene ID" value="ENSLLEG00000021665.1"/>
</dbReference>
<gene>
    <name evidence="10" type="primary">GTF3C1</name>
</gene>
<evidence type="ECO:0000259" key="7">
    <source>
        <dbReference type="Pfam" id="PF04182"/>
    </source>
</evidence>
<evidence type="ECO:0000256" key="6">
    <source>
        <dbReference type="SAM" id="MobiDB-lite"/>
    </source>
</evidence>
<comment type="subcellular location">
    <subcellularLocation>
        <location evidence="1">Nucleus</location>
    </subcellularLocation>
</comment>
<keyword evidence="4" id="KW-0804">Transcription</keyword>
<accession>A0A8C5Q954</accession>
<feature type="domain" description="GTF3C1 extended winged-helix" evidence="9">
    <location>
        <begin position="582"/>
        <end position="689"/>
    </location>
</feature>
<feature type="region of interest" description="Disordered" evidence="6">
    <location>
        <begin position="686"/>
        <end position="724"/>
    </location>
</feature>
<reference evidence="10" key="2">
    <citation type="submission" date="2025-09" db="UniProtKB">
        <authorList>
            <consortium name="Ensembl"/>
        </authorList>
    </citation>
    <scope>IDENTIFICATION</scope>
</reference>
<evidence type="ECO:0000259" key="9">
    <source>
        <dbReference type="Pfam" id="PF24101"/>
    </source>
</evidence>
<feature type="region of interest" description="Disordered" evidence="6">
    <location>
        <begin position="1215"/>
        <end position="1260"/>
    </location>
</feature>
<dbReference type="OrthoDB" id="68020at2759"/>
<keyword evidence="2" id="KW-0597">Phosphoprotein</keyword>
<dbReference type="GO" id="GO:0003677">
    <property type="term" value="F:DNA binding"/>
    <property type="evidence" value="ECO:0007669"/>
    <property type="project" value="UniProtKB-KW"/>
</dbReference>
<dbReference type="GO" id="GO:0005634">
    <property type="term" value="C:nucleus"/>
    <property type="evidence" value="ECO:0007669"/>
    <property type="project" value="UniProtKB-SubCell"/>
</dbReference>
<keyword evidence="3" id="KW-0238">DNA-binding</keyword>
<evidence type="ECO:0000259" key="8">
    <source>
        <dbReference type="Pfam" id="PF23704"/>
    </source>
</evidence>
<feature type="compositionally biased region" description="Polar residues" evidence="6">
    <location>
        <begin position="686"/>
        <end position="712"/>
    </location>
</feature>
<feature type="compositionally biased region" description="Polar residues" evidence="6">
    <location>
        <begin position="497"/>
        <end position="509"/>
    </location>
</feature>
<evidence type="ECO:0000256" key="1">
    <source>
        <dbReference type="ARBA" id="ARBA00004123"/>
    </source>
</evidence>
<dbReference type="CDD" id="cd16169">
    <property type="entry name" value="Tau138_eWH"/>
    <property type="match status" value="1"/>
</dbReference>
<organism evidence="10 11">
    <name type="scientific">Leptobrachium leishanense</name>
    <name type="common">Leishan spiny toad</name>
    <dbReference type="NCBI Taxonomy" id="445787"/>
    <lineage>
        <taxon>Eukaryota</taxon>
        <taxon>Metazoa</taxon>
        <taxon>Chordata</taxon>
        <taxon>Craniata</taxon>
        <taxon>Vertebrata</taxon>
        <taxon>Euteleostomi</taxon>
        <taxon>Amphibia</taxon>
        <taxon>Batrachia</taxon>
        <taxon>Anura</taxon>
        <taxon>Pelobatoidea</taxon>
        <taxon>Megophryidae</taxon>
        <taxon>Leptobrachium</taxon>
    </lineage>
</organism>
<evidence type="ECO:0000256" key="2">
    <source>
        <dbReference type="ARBA" id="ARBA00022553"/>
    </source>
</evidence>
<dbReference type="GO" id="GO:0042791">
    <property type="term" value="P:5S class rRNA transcription by RNA polymerase III"/>
    <property type="evidence" value="ECO:0007669"/>
    <property type="project" value="TreeGrafter"/>
</dbReference>
<dbReference type="GO" id="GO:0000127">
    <property type="term" value="C:transcription factor TFIIIC complex"/>
    <property type="evidence" value="ECO:0007669"/>
    <property type="project" value="InterPro"/>
</dbReference>
<dbReference type="InterPro" id="IPR056428">
    <property type="entry name" value="WH_GTF3C1"/>
</dbReference>
<feature type="region of interest" description="Disordered" evidence="6">
    <location>
        <begin position="486"/>
        <end position="509"/>
    </location>
</feature>
<evidence type="ECO:0000256" key="3">
    <source>
        <dbReference type="ARBA" id="ARBA00023125"/>
    </source>
</evidence>
<evidence type="ECO:0000313" key="10">
    <source>
        <dbReference type="Ensembl" id="ENSLLEP00000034307.1"/>
    </source>
</evidence>
<proteinExistence type="predicted"/>
<dbReference type="GeneTree" id="ENSGT00390000008664"/>
<dbReference type="InterPro" id="IPR044210">
    <property type="entry name" value="Tfc3-like"/>
</dbReference>
<keyword evidence="11" id="KW-1185">Reference proteome</keyword>
<reference evidence="10" key="1">
    <citation type="submission" date="2025-08" db="UniProtKB">
        <authorList>
            <consortium name="Ensembl"/>
        </authorList>
    </citation>
    <scope>IDENTIFICATION</scope>
</reference>
<dbReference type="InterPro" id="IPR007309">
    <property type="entry name" value="TFIIIC_Bblock-bd"/>
</dbReference>
<dbReference type="InterPro" id="IPR056467">
    <property type="entry name" value="eWH_GTF3C1"/>
</dbReference>
<feature type="domain" description="B-block binding subunit of TFIIIC" evidence="7">
    <location>
        <begin position="172"/>
        <end position="246"/>
    </location>
</feature>
<dbReference type="InterPro" id="IPR035625">
    <property type="entry name" value="Tfc3-like_eWH"/>
</dbReference>
<keyword evidence="5" id="KW-0539">Nucleus</keyword>
<evidence type="ECO:0000256" key="5">
    <source>
        <dbReference type="ARBA" id="ARBA00023242"/>
    </source>
</evidence>
<dbReference type="Proteomes" id="UP000694569">
    <property type="component" value="Unplaced"/>
</dbReference>
<dbReference type="PANTHER" id="PTHR15180:SF1">
    <property type="entry name" value="GENERAL TRANSCRIPTION FACTOR 3C POLYPEPTIDE 1"/>
    <property type="match status" value="1"/>
</dbReference>
<evidence type="ECO:0000256" key="4">
    <source>
        <dbReference type="ARBA" id="ARBA00023163"/>
    </source>
</evidence>
<dbReference type="PANTHER" id="PTHR15180">
    <property type="entry name" value="GENERAL TRANSCRIPTION FACTOR 3C POLYPEPTIDE 1"/>
    <property type="match status" value="1"/>
</dbReference>
<dbReference type="Pfam" id="PF24101">
    <property type="entry name" value="WHD_GTF3C1"/>
    <property type="match status" value="1"/>
</dbReference>
<name>A0A8C5Q954_9ANUR</name>
<feature type="compositionally biased region" description="Basic and acidic residues" evidence="6">
    <location>
        <begin position="713"/>
        <end position="722"/>
    </location>
</feature>
<evidence type="ECO:0000313" key="11">
    <source>
        <dbReference type="Proteomes" id="UP000694569"/>
    </source>
</evidence>
<protein>
    <submittedName>
        <fullName evidence="10">Ral transcription factor IIIC subunit 1</fullName>
    </submittedName>
</protein>